<keyword evidence="6 7" id="KW-0472">Membrane</keyword>
<dbReference type="PANTHER" id="PTHR40074">
    <property type="entry name" value="O-ACETYLTRANSFERASE WECH"/>
    <property type="match status" value="1"/>
</dbReference>
<feature type="transmembrane region" description="Helical" evidence="7">
    <location>
        <begin position="305"/>
        <end position="326"/>
    </location>
</feature>
<dbReference type="Pfam" id="PF01757">
    <property type="entry name" value="Acyl_transf_3"/>
    <property type="match status" value="1"/>
</dbReference>
<feature type="domain" description="Acyltransferase 3" evidence="8">
    <location>
        <begin position="7"/>
        <end position="324"/>
    </location>
</feature>
<evidence type="ECO:0000256" key="4">
    <source>
        <dbReference type="ARBA" id="ARBA00022692"/>
    </source>
</evidence>
<evidence type="ECO:0000259" key="8">
    <source>
        <dbReference type="Pfam" id="PF01757"/>
    </source>
</evidence>
<feature type="transmembrane region" description="Helical" evidence="7">
    <location>
        <begin position="274"/>
        <end position="293"/>
    </location>
</feature>
<feature type="transmembrane region" description="Helical" evidence="7">
    <location>
        <begin position="148"/>
        <end position="168"/>
    </location>
</feature>
<proteinExistence type="inferred from homology"/>
<comment type="caution">
    <text evidence="9">The sequence shown here is derived from an EMBL/GenBank/DDBJ whole genome shotgun (WGS) entry which is preliminary data.</text>
</comment>
<keyword evidence="10" id="KW-1185">Reference proteome</keyword>
<feature type="transmembrane region" description="Helical" evidence="7">
    <location>
        <begin position="240"/>
        <end position="262"/>
    </location>
</feature>
<dbReference type="AlphaFoldDB" id="A0A3P1SE43"/>
<dbReference type="OrthoDB" id="6623990at2"/>
<keyword evidence="3" id="KW-1003">Cell membrane</keyword>
<feature type="transmembrane region" description="Helical" evidence="7">
    <location>
        <begin position="12"/>
        <end position="35"/>
    </location>
</feature>
<feature type="transmembrane region" description="Helical" evidence="7">
    <location>
        <begin position="124"/>
        <end position="141"/>
    </location>
</feature>
<dbReference type="GO" id="GO:0005886">
    <property type="term" value="C:plasma membrane"/>
    <property type="evidence" value="ECO:0007669"/>
    <property type="project" value="UniProtKB-SubCell"/>
</dbReference>
<keyword evidence="4 7" id="KW-0812">Transmembrane</keyword>
<protein>
    <submittedName>
        <fullName evidence="9">Acyltransferase</fullName>
    </submittedName>
</protein>
<reference evidence="9 10" key="1">
    <citation type="submission" date="2018-11" db="EMBL/GenBank/DDBJ databases">
        <title>Genomes From Bacteria Associated with the Canine Oral Cavity: a Test Case for Automated Genome-Based Taxonomic Assignment.</title>
        <authorList>
            <person name="Coil D.A."/>
            <person name="Jospin G."/>
            <person name="Darling A.E."/>
            <person name="Wallis C."/>
            <person name="Davis I.J."/>
            <person name="Harris S."/>
            <person name="Eisen J.A."/>
            <person name="Holcombe L.J."/>
            <person name="O'Flynn C."/>
        </authorList>
    </citation>
    <scope>NUCLEOTIDE SEQUENCE [LARGE SCALE GENOMIC DNA]</scope>
    <source>
        <strain evidence="9 10">OH770</strain>
    </source>
</reference>
<sequence length="348" mass="37326">MSTRDATLDIAKGLAIIAIVVGHVLRGLGNAGIVVKDGGGYLLADRAIYSFHLAVFAVAAGLLVAGAVDRRGVGPYLRHRLVTFTWLYVLWSLPLGALQVVFSGSVNHGKDWATVLNLSQPQNHMWFFPWIAVCSLVVALWRPWLTRARAACAVLVSMALSLAAWGWFGPVIFLQGHGLTAFFVIAACVGLSAFQRLRGRLGVWHELPVFLAATVAWLLLMVMTPAAGPTYSKLERTVPNIAVSVLATCLGVGAVVAASALLSRVAVVSETLAYVGVHSLEIFLAHTLATAGVRIALSKIGLTDPILHLLLGTIAGVVVPLALWGLTRRYLPWLWQAPKIWTQAPLSR</sequence>
<evidence type="ECO:0000256" key="5">
    <source>
        <dbReference type="ARBA" id="ARBA00022989"/>
    </source>
</evidence>
<keyword evidence="9" id="KW-0808">Transferase</keyword>
<dbReference type="GO" id="GO:0016413">
    <property type="term" value="F:O-acetyltransferase activity"/>
    <property type="evidence" value="ECO:0007669"/>
    <property type="project" value="TreeGrafter"/>
</dbReference>
<dbReference type="InterPro" id="IPR002656">
    <property type="entry name" value="Acyl_transf_3_dom"/>
</dbReference>
<dbReference type="EMBL" id="RQZF01000003">
    <property type="protein sequence ID" value="RRC95563.1"/>
    <property type="molecule type" value="Genomic_DNA"/>
</dbReference>
<keyword evidence="9" id="KW-0012">Acyltransferase</keyword>
<evidence type="ECO:0000313" key="10">
    <source>
        <dbReference type="Proteomes" id="UP000280444"/>
    </source>
</evidence>
<dbReference type="Proteomes" id="UP000280444">
    <property type="component" value="Unassembled WGS sequence"/>
</dbReference>
<evidence type="ECO:0000256" key="7">
    <source>
        <dbReference type="SAM" id="Phobius"/>
    </source>
</evidence>
<dbReference type="RefSeq" id="WP_124869296.1">
    <property type="nucleotide sequence ID" value="NZ_RQZF01000003.1"/>
</dbReference>
<evidence type="ECO:0000313" key="9">
    <source>
        <dbReference type="EMBL" id="RRC95563.1"/>
    </source>
</evidence>
<feature type="transmembrane region" description="Helical" evidence="7">
    <location>
        <begin position="174"/>
        <end position="195"/>
    </location>
</feature>
<comment type="similarity">
    <text evidence="2">Belongs to the acyltransferase 3 family.</text>
</comment>
<feature type="transmembrane region" description="Helical" evidence="7">
    <location>
        <begin position="81"/>
        <end position="104"/>
    </location>
</feature>
<evidence type="ECO:0000256" key="2">
    <source>
        <dbReference type="ARBA" id="ARBA00007400"/>
    </source>
</evidence>
<name>A0A3P1SE43_9ACTO</name>
<feature type="transmembrane region" description="Helical" evidence="7">
    <location>
        <begin position="207"/>
        <end position="228"/>
    </location>
</feature>
<comment type="subcellular location">
    <subcellularLocation>
        <location evidence="1">Cell membrane</location>
        <topology evidence="1">Multi-pass membrane protein</topology>
    </subcellularLocation>
</comment>
<evidence type="ECO:0000256" key="1">
    <source>
        <dbReference type="ARBA" id="ARBA00004651"/>
    </source>
</evidence>
<dbReference type="PANTHER" id="PTHR40074:SF2">
    <property type="entry name" value="O-ACETYLTRANSFERASE WECH"/>
    <property type="match status" value="1"/>
</dbReference>
<keyword evidence="5 7" id="KW-1133">Transmembrane helix</keyword>
<evidence type="ECO:0000256" key="3">
    <source>
        <dbReference type="ARBA" id="ARBA00022475"/>
    </source>
</evidence>
<evidence type="ECO:0000256" key="6">
    <source>
        <dbReference type="ARBA" id="ARBA00023136"/>
    </source>
</evidence>
<gene>
    <name evidence="9" type="ORF">EII11_04625</name>
</gene>
<organism evidence="9 10">
    <name type="scientific">Schaalia canis</name>
    <dbReference type="NCBI Taxonomy" id="100469"/>
    <lineage>
        <taxon>Bacteria</taxon>
        <taxon>Bacillati</taxon>
        <taxon>Actinomycetota</taxon>
        <taxon>Actinomycetes</taxon>
        <taxon>Actinomycetales</taxon>
        <taxon>Actinomycetaceae</taxon>
        <taxon>Schaalia</taxon>
    </lineage>
</organism>
<accession>A0A3P1SE43</accession>
<dbReference type="GO" id="GO:0009246">
    <property type="term" value="P:enterobacterial common antigen biosynthetic process"/>
    <property type="evidence" value="ECO:0007669"/>
    <property type="project" value="TreeGrafter"/>
</dbReference>
<feature type="transmembrane region" description="Helical" evidence="7">
    <location>
        <begin position="47"/>
        <end position="69"/>
    </location>
</feature>